<evidence type="ECO:0000313" key="2">
    <source>
        <dbReference type="EMBL" id="ABO95020.1"/>
    </source>
</evidence>
<feature type="transmembrane region" description="Helical" evidence="1">
    <location>
        <begin position="268"/>
        <end position="288"/>
    </location>
</feature>
<dbReference type="Proteomes" id="UP000001568">
    <property type="component" value="Chromosome 3"/>
</dbReference>
<keyword evidence="1" id="KW-0472">Membrane</keyword>
<evidence type="ECO:0000256" key="1">
    <source>
        <dbReference type="SAM" id="Phobius"/>
    </source>
</evidence>
<sequence>MADVESGKTNVARVRDDEVARAGRRTGWALVALSALMAAFCLSLMAVFAKEMADVAGDHCAEYGVSFSGDGSTCQYVKENWCAAINTAGGSVSVGCSSGATFADPETYTQNTCPQGCSGACDGSASDTNAAVASWKSQIKRLQQCYANSPKSRQCLPTVDTDGSLANYRGFKAAHPSLGLGGSTAFIARDAFLDACDAQLVYANRRQTGGYGVLAMMCVALLVWIIRCALTLRKPNYSKRPRETEMKPLTTFSEKKSFNNRYHPDSVWIWYSFVTAMFGFAVQLYSFYTPTTTDIRIPIAQGVWITLEIVTRAVLTLLDKFTLVEASAIFFDIGFSTVGFTALLEPFFEPKITDTLPEVDESITDYALAIRVVSFIYPLCASSLKVRDLYVDNFWPAPATAKAMTEKKRSFKRTIIKLVLLGLQLGAAMSVYGIMGNKELCHQFRTCARGSCTPNVPVGAPLDAELFGGGSTGDNMKYAARMISDDGTMIWRWGINSNTQMKMTKSGGKLYADLKFAIPNGATENGVSIPGNGATYTVSGLTAPTSACGTRYEVQCQEVNPRHSFSYMTGKYEWVKYNTSAYKFVARHDYEQTTGSPSCFGASTQWWKDNGMFVGGPEAVVGGTAQNPDLGFVFEEQKCWYTAGGTTTFTKYCLVAPAYLGVFKPFGRASVVGSWTWSNSGSSMPTTWGTSALDFRLVMNENQIIAAGGSSSGSAGAGGCPTSFSASAPCPCPPAGVTCTAPGAGACTQNNGCPSFYTAPTGK</sequence>
<dbReference type="Gramene" id="ABO95020">
    <property type="protein sequence ID" value="ABO95020"/>
    <property type="gene ID" value="OSTLU_30731"/>
</dbReference>
<accession>A4RUT3</accession>
<keyword evidence="3" id="KW-1185">Reference proteome</keyword>
<evidence type="ECO:0000313" key="3">
    <source>
        <dbReference type="Proteomes" id="UP000001568"/>
    </source>
</evidence>
<reference evidence="2 3" key="1">
    <citation type="journal article" date="2007" name="Proc. Natl. Acad. Sci. U.S.A.">
        <title>The tiny eukaryote Ostreococcus provides genomic insights into the paradox of plankton speciation.</title>
        <authorList>
            <person name="Palenik B."/>
            <person name="Grimwood J."/>
            <person name="Aerts A."/>
            <person name="Rouze P."/>
            <person name="Salamov A."/>
            <person name="Putnam N."/>
            <person name="Dupont C."/>
            <person name="Jorgensen R."/>
            <person name="Derelle E."/>
            <person name="Rombauts S."/>
            <person name="Zhou K."/>
            <person name="Otillar R."/>
            <person name="Merchant S.S."/>
            <person name="Podell S."/>
            <person name="Gaasterland T."/>
            <person name="Napoli C."/>
            <person name="Gendler K."/>
            <person name="Manuell A."/>
            <person name="Tai V."/>
            <person name="Vallon O."/>
            <person name="Piganeau G."/>
            <person name="Jancek S."/>
            <person name="Heijde M."/>
            <person name="Jabbari K."/>
            <person name="Bowler C."/>
            <person name="Lohr M."/>
            <person name="Robbens S."/>
            <person name="Werner G."/>
            <person name="Dubchak I."/>
            <person name="Pazour G.J."/>
            <person name="Ren Q."/>
            <person name="Paulsen I."/>
            <person name="Delwiche C."/>
            <person name="Schmutz J."/>
            <person name="Rokhsar D."/>
            <person name="Van de Peer Y."/>
            <person name="Moreau H."/>
            <person name="Grigoriev I.V."/>
        </authorList>
    </citation>
    <scope>NUCLEOTIDE SEQUENCE [LARGE SCALE GENOMIC DNA]</scope>
    <source>
        <strain evidence="2 3">CCE9901</strain>
    </source>
</reference>
<dbReference type="RefSeq" id="XP_001416727.1">
    <property type="nucleotide sequence ID" value="XM_001416690.1"/>
</dbReference>
<dbReference type="HOGENOM" id="CLU_366148_0_0_1"/>
<protein>
    <submittedName>
        <fullName evidence="2">Uncharacterized protein</fullName>
    </submittedName>
</protein>
<dbReference type="OrthoDB" id="497846at2759"/>
<organism evidence="2 3">
    <name type="scientific">Ostreococcus lucimarinus (strain CCE9901)</name>
    <dbReference type="NCBI Taxonomy" id="436017"/>
    <lineage>
        <taxon>Eukaryota</taxon>
        <taxon>Viridiplantae</taxon>
        <taxon>Chlorophyta</taxon>
        <taxon>Mamiellophyceae</taxon>
        <taxon>Mamiellales</taxon>
        <taxon>Bathycoccaceae</taxon>
        <taxon>Ostreococcus</taxon>
    </lineage>
</organism>
<feature type="transmembrane region" description="Helical" evidence="1">
    <location>
        <begin position="414"/>
        <end position="435"/>
    </location>
</feature>
<dbReference type="EMBL" id="CP000583">
    <property type="protein sequence ID" value="ABO95020.1"/>
    <property type="molecule type" value="Genomic_DNA"/>
</dbReference>
<dbReference type="OMA" id="QFRTCAR"/>
<keyword evidence="1" id="KW-0812">Transmembrane</keyword>
<keyword evidence="1" id="KW-1133">Transmembrane helix</keyword>
<feature type="transmembrane region" description="Helical" evidence="1">
    <location>
        <begin position="211"/>
        <end position="232"/>
    </location>
</feature>
<dbReference type="AlphaFoldDB" id="A4RUT3"/>
<feature type="transmembrane region" description="Helical" evidence="1">
    <location>
        <begin position="28"/>
        <end position="49"/>
    </location>
</feature>
<proteinExistence type="predicted"/>
<gene>
    <name evidence="2" type="ORF">OSTLU_30731</name>
</gene>
<name>A4RUT3_OSTLU</name>
<dbReference type="GeneID" id="5000890"/>
<dbReference type="KEGG" id="olu:OSTLU_30731"/>